<name>F2UWM6_ACTVI</name>
<reference evidence="2" key="1">
    <citation type="submission" date="2010-02" db="EMBL/GenBank/DDBJ databases">
        <title>The Genome Sequence of Prevotella oris strain C735.</title>
        <authorList>
            <consortium name="The Broad Institute Genome Sequencing Platform"/>
            <person name="Ward D."/>
            <person name="Feldgarden M."/>
            <person name="Earl A."/>
            <person name="Young S.K."/>
            <person name="Zeng Q."/>
            <person name="Koehrsen M."/>
            <person name="Alvarado L."/>
            <person name="Berlin A."/>
            <person name="Bochicchio J."/>
            <person name="Borenstein D."/>
            <person name="Chapman S.B."/>
            <person name="Chen Z."/>
            <person name="Engels R."/>
            <person name="Freedman E."/>
            <person name="Gellesch M."/>
            <person name="Goldberg J."/>
            <person name="Griggs A."/>
            <person name="Gujja S."/>
            <person name="Heilman E."/>
            <person name="Heiman D."/>
            <person name="Hepburn T."/>
            <person name="Howarth C."/>
            <person name="Jen D."/>
            <person name="Larson L."/>
            <person name="Mehta T."/>
            <person name="Park D."/>
            <person name="Pearson M."/>
            <person name="Roberts A."/>
            <person name="Saif S."/>
            <person name="Shea T."/>
            <person name="Shenoy N."/>
            <person name="Sisk P."/>
            <person name="Stolte C."/>
            <person name="Sykes S."/>
            <person name="Thomson T."/>
            <person name="Walk T."/>
            <person name="White J."/>
            <person name="Yandava C."/>
            <person name="Sibley C.D."/>
            <person name="Field T.R."/>
            <person name="Grinwis M."/>
            <person name="Eshaghurshan C.S."/>
            <person name="Surette M.G."/>
            <person name="Haas B."/>
            <person name="Nusbaum C."/>
            <person name="Birren B."/>
        </authorList>
    </citation>
    <scope>NUCLEOTIDE SEQUENCE [LARGE SCALE GENOMIC DNA]</scope>
    <source>
        <strain evidence="2">C505</strain>
    </source>
</reference>
<sequence length="221" mass="23713">MLFTPGKTAGHRVGQAAPGCDHWCTLHNDRLYPFPTWEATMSCLTKTCCDKKLDTTHLRKEAASLAGSVVGQAEKAALWAAPHVSKAAGGVARAAKDAQERLEPVVHEARYRVVEDYIPRAQRAAVAAQAAAGTDGTLTERAQRVAVAAKSAALEVPVKKQKKHRVLKTLGWLAVAGAAAAGAYVVWRRSQPVEDPWAEEYWADSTEDEAGYGISPEDAQA</sequence>
<evidence type="ECO:0000313" key="2">
    <source>
        <dbReference type="Proteomes" id="UP000004668"/>
    </source>
</evidence>
<evidence type="ECO:0000313" key="1">
    <source>
        <dbReference type="EMBL" id="EGE38360.1"/>
    </source>
</evidence>
<dbReference type="EMBL" id="ACRE02000069">
    <property type="protein sequence ID" value="EGE38360.1"/>
    <property type="molecule type" value="Genomic_DNA"/>
</dbReference>
<dbReference type="HOGENOM" id="CLU_104055_1_0_11"/>
<protein>
    <submittedName>
        <fullName evidence="1">Uncharacterized protein</fullName>
    </submittedName>
</protein>
<dbReference type="eggNOG" id="ENOG5033CD0">
    <property type="taxonomic scope" value="Bacteria"/>
</dbReference>
<gene>
    <name evidence="1" type="ORF">HMPREF0059_01215</name>
</gene>
<organism evidence="1 2">
    <name type="scientific">Actinomyces viscosus C505</name>
    <dbReference type="NCBI Taxonomy" id="562973"/>
    <lineage>
        <taxon>Bacteria</taxon>
        <taxon>Bacillati</taxon>
        <taxon>Actinomycetota</taxon>
        <taxon>Actinomycetes</taxon>
        <taxon>Actinomycetales</taxon>
        <taxon>Actinomycetaceae</taxon>
        <taxon>Actinomyces</taxon>
    </lineage>
</organism>
<dbReference type="AlphaFoldDB" id="F2UWM6"/>
<reference evidence="1 2" key="2">
    <citation type="submission" date="2011-10" db="EMBL/GenBank/DDBJ databases">
        <title>The Genome Sequence of Actinomyces viscosus C505.</title>
        <authorList>
            <consortium name="The Broad Institute Genome Sequencing Platform"/>
            <consortium name="The Broad Institute Genome Sequencing Center for Infectious Disease"/>
            <person name="Earl A."/>
            <person name="Ward D."/>
            <person name="Feldgarden M."/>
            <person name="Gevers D."/>
            <person name="Sibley C.D."/>
            <person name="Field T.R."/>
            <person name="Grinwis M."/>
            <person name="Eshaghurshan C.S."/>
            <person name="Surette M.G."/>
            <person name="Young S.K."/>
            <person name="Zeng Q."/>
            <person name="Gargeya S."/>
            <person name="Fitzgerald M."/>
            <person name="Haas B."/>
            <person name="Abouelleil A."/>
            <person name="Alvarado L."/>
            <person name="Arachchi H.M."/>
            <person name="Berlin A."/>
            <person name="Brown A."/>
            <person name="Chapman S.B."/>
            <person name="Chen Z."/>
            <person name="Dunbar C."/>
            <person name="Freedman E."/>
            <person name="Gearin G."/>
            <person name="Goldberg J."/>
            <person name="Griggs A."/>
            <person name="Gujja S."/>
            <person name="Heiman D."/>
            <person name="Howarth C."/>
            <person name="Larson L."/>
            <person name="Lui A."/>
            <person name="MacDonald P.J.P."/>
            <person name="Montmayeur A."/>
            <person name="Murphy C."/>
            <person name="Neiman D."/>
            <person name="Pearson M."/>
            <person name="Priest M."/>
            <person name="Roberts A."/>
            <person name="Saif S."/>
            <person name="Shea T."/>
            <person name="Shenoy N."/>
            <person name="Sisk P."/>
            <person name="Stolte C."/>
            <person name="Sykes S."/>
            <person name="Wortman J."/>
            <person name="Nusbaum C."/>
            <person name="Birren B."/>
        </authorList>
    </citation>
    <scope>NUCLEOTIDE SEQUENCE [LARGE SCALE GENOMIC DNA]</scope>
    <source>
        <strain evidence="1 2">C505</strain>
    </source>
</reference>
<dbReference type="Proteomes" id="UP000004668">
    <property type="component" value="Unassembled WGS sequence"/>
</dbReference>
<comment type="caution">
    <text evidence="1">The sequence shown here is derived from an EMBL/GenBank/DDBJ whole genome shotgun (WGS) entry which is preliminary data.</text>
</comment>
<proteinExistence type="predicted"/>
<accession>F2UWM6</accession>